<evidence type="ECO:0000313" key="1">
    <source>
        <dbReference type="EMBL" id="JAH31492.1"/>
    </source>
</evidence>
<protein>
    <submittedName>
        <fullName evidence="1">Uncharacterized protein</fullName>
    </submittedName>
</protein>
<sequence>MKPPAEAKPSYRKALK</sequence>
<reference evidence="1" key="1">
    <citation type="submission" date="2014-11" db="EMBL/GenBank/DDBJ databases">
        <authorList>
            <person name="Amaro Gonzalez C."/>
        </authorList>
    </citation>
    <scope>NUCLEOTIDE SEQUENCE</scope>
</reference>
<dbReference type="AlphaFoldDB" id="A0A0E9RRN4"/>
<name>A0A0E9RRN4_ANGAN</name>
<proteinExistence type="predicted"/>
<accession>A0A0E9RRN4</accession>
<organism evidence="1">
    <name type="scientific">Anguilla anguilla</name>
    <name type="common">European freshwater eel</name>
    <name type="synonym">Muraena anguilla</name>
    <dbReference type="NCBI Taxonomy" id="7936"/>
    <lineage>
        <taxon>Eukaryota</taxon>
        <taxon>Metazoa</taxon>
        <taxon>Chordata</taxon>
        <taxon>Craniata</taxon>
        <taxon>Vertebrata</taxon>
        <taxon>Euteleostomi</taxon>
        <taxon>Actinopterygii</taxon>
        <taxon>Neopterygii</taxon>
        <taxon>Teleostei</taxon>
        <taxon>Anguilliformes</taxon>
        <taxon>Anguillidae</taxon>
        <taxon>Anguilla</taxon>
    </lineage>
</organism>
<dbReference type="EMBL" id="GBXM01077085">
    <property type="protein sequence ID" value="JAH31492.1"/>
    <property type="molecule type" value="Transcribed_RNA"/>
</dbReference>
<reference evidence="1" key="2">
    <citation type="journal article" date="2015" name="Fish Shellfish Immunol.">
        <title>Early steps in the European eel (Anguilla anguilla)-Vibrio vulnificus interaction in the gills: Role of the RtxA13 toxin.</title>
        <authorList>
            <person name="Callol A."/>
            <person name="Pajuelo D."/>
            <person name="Ebbesson L."/>
            <person name="Teles M."/>
            <person name="MacKenzie S."/>
            <person name="Amaro C."/>
        </authorList>
    </citation>
    <scope>NUCLEOTIDE SEQUENCE</scope>
</reference>